<keyword evidence="3" id="KW-1185">Reference proteome</keyword>
<protein>
    <submittedName>
        <fullName evidence="2">Uncharacterized protein</fullName>
    </submittedName>
</protein>
<gene>
    <name evidence="2" type="ORF">TSUD_306540</name>
</gene>
<dbReference type="EMBL" id="DF974352">
    <property type="protein sequence ID" value="GAU47843.1"/>
    <property type="molecule type" value="Genomic_DNA"/>
</dbReference>
<organism evidence="2 3">
    <name type="scientific">Trifolium subterraneum</name>
    <name type="common">Subterranean clover</name>
    <dbReference type="NCBI Taxonomy" id="3900"/>
    <lineage>
        <taxon>Eukaryota</taxon>
        <taxon>Viridiplantae</taxon>
        <taxon>Streptophyta</taxon>
        <taxon>Embryophyta</taxon>
        <taxon>Tracheophyta</taxon>
        <taxon>Spermatophyta</taxon>
        <taxon>Magnoliopsida</taxon>
        <taxon>eudicotyledons</taxon>
        <taxon>Gunneridae</taxon>
        <taxon>Pentapetalae</taxon>
        <taxon>rosids</taxon>
        <taxon>fabids</taxon>
        <taxon>Fabales</taxon>
        <taxon>Fabaceae</taxon>
        <taxon>Papilionoideae</taxon>
        <taxon>50 kb inversion clade</taxon>
        <taxon>NPAAA clade</taxon>
        <taxon>Hologalegina</taxon>
        <taxon>IRL clade</taxon>
        <taxon>Trifolieae</taxon>
        <taxon>Trifolium</taxon>
    </lineage>
</organism>
<name>A0A2Z6P061_TRISU</name>
<sequence>MANSDDESLSLDNYGGASNIGSKVGGSVGVVSKPLDDSNGGGYASHHGNGDSKF</sequence>
<evidence type="ECO:0000313" key="3">
    <source>
        <dbReference type="Proteomes" id="UP000242715"/>
    </source>
</evidence>
<reference evidence="3" key="1">
    <citation type="journal article" date="2017" name="Front. Plant Sci.">
        <title>Climate Clever Clovers: New Paradigm to Reduce the Environmental Footprint of Ruminants by Breeding Low Methanogenic Forages Utilizing Haplotype Variation.</title>
        <authorList>
            <person name="Kaur P."/>
            <person name="Appels R."/>
            <person name="Bayer P.E."/>
            <person name="Keeble-Gagnere G."/>
            <person name="Wang J."/>
            <person name="Hirakawa H."/>
            <person name="Shirasawa K."/>
            <person name="Vercoe P."/>
            <person name="Stefanova K."/>
            <person name="Durmic Z."/>
            <person name="Nichols P."/>
            <person name="Revell C."/>
            <person name="Isobe S.N."/>
            <person name="Edwards D."/>
            <person name="Erskine W."/>
        </authorList>
    </citation>
    <scope>NUCLEOTIDE SEQUENCE [LARGE SCALE GENOMIC DNA]</scope>
    <source>
        <strain evidence="3">cv. Daliak</strain>
    </source>
</reference>
<dbReference type="AlphaFoldDB" id="A0A2Z6P061"/>
<evidence type="ECO:0000313" key="2">
    <source>
        <dbReference type="EMBL" id="GAU47843.1"/>
    </source>
</evidence>
<dbReference type="Proteomes" id="UP000242715">
    <property type="component" value="Unassembled WGS sequence"/>
</dbReference>
<accession>A0A2Z6P061</accession>
<evidence type="ECO:0000256" key="1">
    <source>
        <dbReference type="SAM" id="MobiDB-lite"/>
    </source>
</evidence>
<proteinExistence type="predicted"/>
<feature type="region of interest" description="Disordered" evidence="1">
    <location>
        <begin position="1"/>
        <end position="54"/>
    </location>
</feature>